<evidence type="ECO:0000256" key="4">
    <source>
        <dbReference type="ARBA" id="ARBA00023242"/>
    </source>
</evidence>
<organism evidence="6 7">
    <name type="scientific">Psophocarpus tetragonolobus</name>
    <name type="common">Winged bean</name>
    <name type="synonym">Dolichos tetragonolobus</name>
    <dbReference type="NCBI Taxonomy" id="3891"/>
    <lineage>
        <taxon>Eukaryota</taxon>
        <taxon>Viridiplantae</taxon>
        <taxon>Streptophyta</taxon>
        <taxon>Embryophyta</taxon>
        <taxon>Tracheophyta</taxon>
        <taxon>Spermatophyta</taxon>
        <taxon>Magnoliopsida</taxon>
        <taxon>eudicotyledons</taxon>
        <taxon>Gunneridae</taxon>
        <taxon>Pentapetalae</taxon>
        <taxon>rosids</taxon>
        <taxon>fabids</taxon>
        <taxon>Fabales</taxon>
        <taxon>Fabaceae</taxon>
        <taxon>Papilionoideae</taxon>
        <taxon>50 kb inversion clade</taxon>
        <taxon>NPAAA clade</taxon>
        <taxon>indigoferoid/millettioid clade</taxon>
        <taxon>Phaseoleae</taxon>
        <taxon>Psophocarpus</taxon>
    </lineage>
</organism>
<feature type="domain" description="PPC" evidence="5">
    <location>
        <begin position="51"/>
        <end position="185"/>
    </location>
</feature>
<gene>
    <name evidence="6" type="ORF">VNO78_12289</name>
</gene>
<dbReference type="InterPro" id="IPR005175">
    <property type="entry name" value="PPC_dom"/>
</dbReference>
<dbReference type="CDD" id="cd11378">
    <property type="entry name" value="DUF296"/>
    <property type="match status" value="1"/>
</dbReference>
<dbReference type="SUPFAM" id="SSF117856">
    <property type="entry name" value="AF0104/ALDC/Ptd012-like"/>
    <property type="match status" value="1"/>
</dbReference>
<evidence type="ECO:0000313" key="6">
    <source>
        <dbReference type="EMBL" id="KAK7400980.1"/>
    </source>
</evidence>
<dbReference type="Gene3D" id="3.30.1330.80">
    <property type="entry name" value="Hypothetical protein, similar to alpha- acetolactate decarboxylase, domain 2"/>
    <property type="match status" value="1"/>
</dbReference>
<keyword evidence="1" id="KW-0805">Transcription regulation</keyword>
<proteinExistence type="predicted"/>
<evidence type="ECO:0000256" key="1">
    <source>
        <dbReference type="ARBA" id="ARBA00023015"/>
    </source>
</evidence>
<dbReference type="GO" id="GO:0003680">
    <property type="term" value="F:minor groove of adenine-thymine-rich DNA binding"/>
    <property type="evidence" value="ECO:0007669"/>
    <property type="project" value="InterPro"/>
</dbReference>
<accession>A0AAN9SQH8</accession>
<name>A0AAN9SQH8_PSOTE</name>
<comment type="caution">
    <text evidence="6">The sequence shown here is derived from an EMBL/GenBank/DDBJ whole genome shotgun (WGS) entry which is preliminary data.</text>
</comment>
<sequence>MVDPGTNIIPISSSSCPFNDNIVMAKKKKIGRPLGSKNKIKPPPMTIQVNEEISKPIFIEISDNSDVIKALVQFARHHQVNVTVLNASGTISSATLHDTHSHASAFTLYGPFTLISFIGTYTNKTDFCSSSSSLSSPPFNVDPYCFRISFCSNSCQSFNGVVGGKVMANNGVIVAATIGKKLKFYKNVINNNRKEQDNGNNYDQDSNKNNMISFNVATSYSDVTQ</sequence>
<dbReference type="Proteomes" id="UP001386955">
    <property type="component" value="Unassembled WGS sequence"/>
</dbReference>
<evidence type="ECO:0000313" key="7">
    <source>
        <dbReference type="Proteomes" id="UP001386955"/>
    </source>
</evidence>
<dbReference type="InterPro" id="IPR014476">
    <property type="entry name" value="AHL15-29"/>
</dbReference>
<keyword evidence="4" id="KW-0539">Nucleus</keyword>
<keyword evidence="2" id="KW-0238">DNA-binding</keyword>
<reference evidence="6 7" key="1">
    <citation type="submission" date="2024-01" db="EMBL/GenBank/DDBJ databases">
        <title>The genomes of 5 underutilized Papilionoideae crops provide insights into root nodulation and disease resistanc.</title>
        <authorList>
            <person name="Jiang F."/>
        </authorList>
    </citation>
    <scope>NUCLEOTIDE SEQUENCE [LARGE SCALE GENOMIC DNA]</scope>
    <source>
        <strain evidence="6">DUOXIRENSHENG_FW03</strain>
        <tissue evidence="6">Leaves</tissue>
    </source>
</reference>
<dbReference type="PANTHER" id="PTHR31100:SF63">
    <property type="entry name" value="AT-HOOK MOTIF NUCLEAR-LOCALIZED PROTEIN"/>
    <property type="match status" value="1"/>
</dbReference>
<dbReference type="AlphaFoldDB" id="A0AAN9SQH8"/>
<protein>
    <recommendedName>
        <fullName evidence="5">PPC domain-containing protein</fullName>
    </recommendedName>
</protein>
<dbReference type="GO" id="GO:0003700">
    <property type="term" value="F:DNA-binding transcription factor activity"/>
    <property type="evidence" value="ECO:0007669"/>
    <property type="project" value="TreeGrafter"/>
</dbReference>
<keyword evidence="3" id="KW-0804">Transcription</keyword>
<dbReference type="PANTHER" id="PTHR31100">
    <property type="entry name" value="AT-HOOK MOTIF NUCLEAR-LOCALIZED PROTEIN 15"/>
    <property type="match status" value="1"/>
</dbReference>
<evidence type="ECO:0000256" key="3">
    <source>
        <dbReference type="ARBA" id="ARBA00023163"/>
    </source>
</evidence>
<keyword evidence="7" id="KW-1185">Reference proteome</keyword>
<evidence type="ECO:0000259" key="5">
    <source>
        <dbReference type="PROSITE" id="PS51742"/>
    </source>
</evidence>
<dbReference type="EMBL" id="JAYMYS010000003">
    <property type="protein sequence ID" value="KAK7400980.1"/>
    <property type="molecule type" value="Genomic_DNA"/>
</dbReference>
<dbReference type="Pfam" id="PF03479">
    <property type="entry name" value="PCC"/>
    <property type="match status" value="1"/>
</dbReference>
<dbReference type="GO" id="GO:0005634">
    <property type="term" value="C:nucleus"/>
    <property type="evidence" value="ECO:0007669"/>
    <property type="project" value="TreeGrafter"/>
</dbReference>
<dbReference type="PROSITE" id="PS51742">
    <property type="entry name" value="PPC"/>
    <property type="match status" value="1"/>
</dbReference>
<evidence type="ECO:0000256" key="2">
    <source>
        <dbReference type="ARBA" id="ARBA00023125"/>
    </source>
</evidence>